<proteinExistence type="predicted"/>
<evidence type="ECO:0000313" key="3">
    <source>
        <dbReference type="Proteomes" id="UP000244930"/>
    </source>
</evidence>
<evidence type="ECO:0008006" key="4">
    <source>
        <dbReference type="Google" id="ProtNLM"/>
    </source>
</evidence>
<gene>
    <name evidence="2" type="ORF">CEW83_13415</name>
</gene>
<dbReference type="EMBL" id="CP022187">
    <property type="protein sequence ID" value="AWI76095.1"/>
    <property type="molecule type" value="Genomic_DNA"/>
</dbReference>
<organism evidence="2 3">
    <name type="scientific">Parazoarcus communis</name>
    <dbReference type="NCBI Taxonomy" id="41977"/>
    <lineage>
        <taxon>Bacteria</taxon>
        <taxon>Pseudomonadati</taxon>
        <taxon>Pseudomonadota</taxon>
        <taxon>Betaproteobacteria</taxon>
        <taxon>Rhodocyclales</taxon>
        <taxon>Zoogloeaceae</taxon>
        <taxon>Parazoarcus</taxon>
    </lineage>
</organism>
<name>A0A2U8GUG9_9RHOO</name>
<dbReference type="RefSeq" id="WP_108949798.1">
    <property type="nucleotide sequence ID" value="NZ_CP022187.1"/>
</dbReference>
<dbReference type="KEGG" id="acom:CEW83_13415"/>
<feature type="compositionally biased region" description="Basic and acidic residues" evidence="1">
    <location>
        <begin position="152"/>
        <end position="163"/>
    </location>
</feature>
<dbReference type="AlphaFoldDB" id="A0A2U8GUG9"/>
<keyword evidence="3" id="KW-1185">Reference proteome</keyword>
<dbReference type="Pfam" id="PF11749">
    <property type="entry name" value="DUF3305"/>
    <property type="match status" value="1"/>
</dbReference>
<protein>
    <recommendedName>
        <fullName evidence="4">DUF3305 domain-containing protein</fullName>
    </recommendedName>
</protein>
<reference evidence="2 3" key="1">
    <citation type="submission" date="2017-06" db="EMBL/GenBank/DDBJ databases">
        <title>Azoarcus.</title>
        <authorList>
            <person name="Woo J.-H."/>
            <person name="Kim H.-S."/>
        </authorList>
    </citation>
    <scope>NUCLEOTIDE SEQUENCE [LARGE SCALE GENOMIC DNA]</scope>
    <source>
        <strain evidence="2 3">TSPY31</strain>
    </source>
</reference>
<dbReference type="InterPro" id="IPR021736">
    <property type="entry name" value="DUF3305"/>
</dbReference>
<feature type="region of interest" description="Disordered" evidence="1">
    <location>
        <begin position="144"/>
        <end position="163"/>
    </location>
</feature>
<evidence type="ECO:0000256" key="1">
    <source>
        <dbReference type="SAM" id="MobiDB-lite"/>
    </source>
</evidence>
<accession>A0A2U8GUG9</accession>
<dbReference type="Proteomes" id="UP000244930">
    <property type="component" value="Chromosome"/>
</dbReference>
<sequence length="163" mass="18852">MHHFPVAVIMERRRLQNRWVDEAWEAVGVVPAFDAEAQSEPGAPRPAPRQILNEDDRDQWLFDGFRLELFRDEVDNYFLNMSSPIPKVFVMWRKEGEIAAPEVTSVSYGEAARWLDSGEQVDGIPMSREMADWVGDFVNTHYKPAPRKKVRRNDPLAQDRGRA</sequence>
<evidence type="ECO:0000313" key="2">
    <source>
        <dbReference type="EMBL" id="AWI76095.1"/>
    </source>
</evidence>